<evidence type="ECO:0000256" key="1">
    <source>
        <dbReference type="ARBA" id="ARBA00004141"/>
    </source>
</evidence>
<dbReference type="GO" id="GO:0000271">
    <property type="term" value="P:polysaccharide biosynthetic process"/>
    <property type="evidence" value="ECO:0007669"/>
    <property type="project" value="InterPro"/>
</dbReference>
<reference evidence="7 8" key="1">
    <citation type="submission" date="2018-05" db="EMBL/GenBank/DDBJ databases">
        <title>Genomic Encyclopedia of Type Strains, Phase IV (KMG-IV): sequencing the most valuable type-strain genomes for metagenomic binning, comparative biology and taxonomic classification.</title>
        <authorList>
            <person name="Goeker M."/>
        </authorList>
    </citation>
    <scope>NUCLEOTIDE SEQUENCE [LARGE SCALE GENOMIC DNA]</scope>
    <source>
        <strain evidence="7 8">DSM 3183</strain>
    </source>
</reference>
<keyword evidence="3 5" id="KW-1133">Transmembrane helix</keyword>
<sequence>MRKGKQGGEPLAIVPVAVGKPMQGLRLVLHYAAFAILATIANLGTQQIVLSIDDGWLFYYAALIGGTGMGLVLKYLLDKFWIFADPGRDLVTNAQQFSLYTLMGVATTLIFWIVETGFWFVWGTHEARVAGALIGLAIGYCVKYQLDRRFVFAGRGGLAVRYAAPPA</sequence>
<dbReference type="RefSeq" id="WP_110299354.1">
    <property type="nucleotide sequence ID" value="NZ_QJJM01000009.1"/>
</dbReference>
<keyword evidence="8" id="KW-1185">Reference proteome</keyword>
<keyword evidence="2 5" id="KW-0812">Transmembrane</keyword>
<dbReference type="OrthoDB" id="565050at2"/>
<evidence type="ECO:0000313" key="8">
    <source>
        <dbReference type="Proteomes" id="UP000248014"/>
    </source>
</evidence>
<dbReference type="EMBL" id="QJJM01000009">
    <property type="protein sequence ID" value="PXW73835.1"/>
    <property type="molecule type" value="Genomic_DNA"/>
</dbReference>
<proteinExistence type="predicted"/>
<evidence type="ECO:0000259" key="6">
    <source>
        <dbReference type="Pfam" id="PF04138"/>
    </source>
</evidence>
<feature type="transmembrane region" description="Helical" evidence="5">
    <location>
        <begin position="27"/>
        <end position="45"/>
    </location>
</feature>
<evidence type="ECO:0000256" key="3">
    <source>
        <dbReference type="ARBA" id="ARBA00022989"/>
    </source>
</evidence>
<feature type="transmembrane region" description="Helical" evidence="5">
    <location>
        <begin position="57"/>
        <end position="77"/>
    </location>
</feature>
<dbReference type="InterPro" id="IPR007267">
    <property type="entry name" value="GtrA_DPMS_TM"/>
</dbReference>
<name>A0A2V3V0R7_9SPHN</name>
<organism evidence="7 8">
    <name type="scientific">Blastomonas natatoria</name>
    <dbReference type="NCBI Taxonomy" id="34015"/>
    <lineage>
        <taxon>Bacteria</taxon>
        <taxon>Pseudomonadati</taxon>
        <taxon>Pseudomonadota</taxon>
        <taxon>Alphaproteobacteria</taxon>
        <taxon>Sphingomonadales</taxon>
        <taxon>Sphingomonadaceae</taxon>
        <taxon>Blastomonas</taxon>
    </lineage>
</organism>
<accession>A0A2V3V0R7</accession>
<feature type="domain" description="GtrA/DPMS transmembrane" evidence="6">
    <location>
        <begin position="31"/>
        <end position="152"/>
    </location>
</feature>
<evidence type="ECO:0000313" key="7">
    <source>
        <dbReference type="EMBL" id="PXW73835.1"/>
    </source>
</evidence>
<evidence type="ECO:0000256" key="5">
    <source>
        <dbReference type="SAM" id="Phobius"/>
    </source>
</evidence>
<dbReference type="Proteomes" id="UP000248014">
    <property type="component" value="Unassembled WGS sequence"/>
</dbReference>
<feature type="transmembrane region" description="Helical" evidence="5">
    <location>
        <begin position="97"/>
        <end position="121"/>
    </location>
</feature>
<comment type="subcellular location">
    <subcellularLocation>
        <location evidence="1">Membrane</location>
        <topology evidence="1">Multi-pass membrane protein</topology>
    </subcellularLocation>
</comment>
<feature type="transmembrane region" description="Helical" evidence="5">
    <location>
        <begin position="127"/>
        <end position="146"/>
    </location>
</feature>
<dbReference type="AlphaFoldDB" id="A0A2V3V0R7"/>
<dbReference type="GO" id="GO:0016020">
    <property type="term" value="C:membrane"/>
    <property type="evidence" value="ECO:0007669"/>
    <property type="project" value="UniProtKB-SubCell"/>
</dbReference>
<keyword evidence="4 5" id="KW-0472">Membrane</keyword>
<gene>
    <name evidence="7" type="ORF">C7451_109123</name>
</gene>
<dbReference type="NCBIfam" id="NF037976">
    <property type="entry name" value="gtrA_1"/>
    <property type="match status" value="1"/>
</dbReference>
<protein>
    <submittedName>
        <fullName evidence="7">Putative flippase GtrA</fullName>
    </submittedName>
</protein>
<dbReference type="Pfam" id="PF04138">
    <property type="entry name" value="GtrA_DPMS_TM"/>
    <property type="match status" value="1"/>
</dbReference>
<comment type="caution">
    <text evidence="7">The sequence shown here is derived from an EMBL/GenBank/DDBJ whole genome shotgun (WGS) entry which is preliminary data.</text>
</comment>
<evidence type="ECO:0000256" key="2">
    <source>
        <dbReference type="ARBA" id="ARBA00022692"/>
    </source>
</evidence>
<evidence type="ECO:0000256" key="4">
    <source>
        <dbReference type="ARBA" id="ARBA00023136"/>
    </source>
</evidence>